<comment type="caution">
    <text evidence="2">The sequence shown here is derived from an EMBL/GenBank/DDBJ whole genome shotgun (WGS) entry which is preliminary data.</text>
</comment>
<feature type="region of interest" description="Disordered" evidence="1">
    <location>
        <begin position="87"/>
        <end position="126"/>
    </location>
</feature>
<organism evidence="2 3">
    <name type="scientific">Leishmania utingensis</name>
    <dbReference type="NCBI Taxonomy" id="653362"/>
    <lineage>
        <taxon>Eukaryota</taxon>
        <taxon>Discoba</taxon>
        <taxon>Euglenozoa</taxon>
        <taxon>Kinetoplastea</taxon>
        <taxon>Metakinetoplastina</taxon>
        <taxon>Trypanosomatida</taxon>
        <taxon>Trypanosomatidae</taxon>
        <taxon>Leishmaniinae</taxon>
        <taxon>Leishmania</taxon>
    </lineage>
</organism>
<dbReference type="Proteomes" id="UP001482455">
    <property type="component" value="Unassembled WGS sequence"/>
</dbReference>
<evidence type="ECO:0000256" key="1">
    <source>
        <dbReference type="SAM" id="MobiDB-lite"/>
    </source>
</evidence>
<evidence type="ECO:0000313" key="2">
    <source>
        <dbReference type="EMBL" id="KAL0512407.1"/>
    </source>
</evidence>
<gene>
    <name evidence="2" type="ORF">Q4I30_001715</name>
</gene>
<dbReference type="EMBL" id="JBAMZL010000012">
    <property type="protein sequence ID" value="KAL0512407.1"/>
    <property type="molecule type" value="Genomic_DNA"/>
</dbReference>
<feature type="non-terminal residue" evidence="2">
    <location>
        <position position="131"/>
    </location>
</feature>
<reference evidence="2 3" key="1">
    <citation type="submission" date="2024-02" db="EMBL/GenBank/DDBJ databases">
        <title>FIRST GENOME SEQUENCES OF Leishmania (Viannia) shawi, Leishmania (Viannia) lindenbergi AND Leishmania (Viannia) utingensis.</title>
        <authorList>
            <person name="Resadore F."/>
            <person name="Custodio M.G.F."/>
            <person name="Boite M.C."/>
            <person name="Cupolillo E."/>
            <person name="Ferreira G.E.M."/>
        </authorList>
    </citation>
    <scope>NUCLEOTIDE SEQUENCE [LARGE SCALE GENOMIC DNA]</scope>
    <source>
        <strain evidence="2 3">ITUB/BR/1977/M4964</strain>
    </source>
</reference>
<proteinExistence type="predicted"/>
<accession>A0AAW3AVV6</accession>
<protein>
    <submittedName>
        <fullName evidence="2">Uncharacterized protein</fullName>
    </submittedName>
</protein>
<evidence type="ECO:0000313" key="3">
    <source>
        <dbReference type="Proteomes" id="UP001482455"/>
    </source>
</evidence>
<dbReference type="AlphaFoldDB" id="A0AAW3AVV6"/>
<keyword evidence="3" id="KW-1185">Reference proteome</keyword>
<sequence>MWLQRTRPSMPPFLHSLNFFDRLDIHAHAHTHIRACTVSSSALQHGGSGLLAALTAPSLLFSVSERFLFDIHITGIHASRRAKKRVAIPAGSSRCSGHHHHGDGLQAQAQQEGAEHRSAQASKGSRSCCCC</sequence>
<name>A0AAW3AVV6_9TRYP</name>